<sequence length="268" mass="32158">MEEAYKKKSEKKLEDFLDHWRKDILPISDKEYQALLTTEKAVYDVFYAFYNPIDLQRIGSSEWGDTIYQNTKYIIIQHNLQYRVQNKVFYTEDEKIIIYKKLLKKEGQDGIDSLNLQKIPAFAEERLMKELLDKDIISTDTITNFRPNISFRGKEVVYLSPSYNIELTTFLGTRIKKNKEALNYLYYLSDKEVAKRQCFLEKKIKIWRGHWGAYWQLLTYPQVYTIVFDKEMNYAKLFFRLVYQGGEAYLKKENGRWNLISSKLTWIE</sequence>
<name>A0A4Y9INP3_9BACT</name>
<dbReference type="OrthoDB" id="1093774at2"/>
<evidence type="ECO:0000313" key="2">
    <source>
        <dbReference type="Proteomes" id="UP000298285"/>
    </source>
</evidence>
<protein>
    <submittedName>
        <fullName evidence="1">Uncharacterized protein</fullName>
    </submittedName>
</protein>
<dbReference type="AlphaFoldDB" id="A0A4Y9INP3"/>
<reference evidence="1 2" key="1">
    <citation type="submission" date="2019-03" db="EMBL/GenBank/DDBJ databases">
        <title>Diversity of the mouse oral microbiome.</title>
        <authorList>
            <person name="Joseph S."/>
            <person name="Aduse-Opoku J."/>
            <person name="Curtis M."/>
            <person name="Wade W."/>
            <person name="Hashim A."/>
        </authorList>
    </citation>
    <scope>NUCLEOTIDE SEQUENCE [LARGE SCALE GENOMIC DNA]</scope>
    <source>
        <strain evidence="1 2">P11</strain>
    </source>
</reference>
<dbReference type="RefSeq" id="WP_135105147.1">
    <property type="nucleotide sequence ID" value="NZ_JADGKW010000002.1"/>
</dbReference>
<comment type="caution">
    <text evidence="1">The sequence shown here is derived from an EMBL/GenBank/DDBJ whole genome shotgun (WGS) entry which is preliminary data.</text>
</comment>
<evidence type="ECO:0000313" key="1">
    <source>
        <dbReference type="EMBL" id="TFU90177.1"/>
    </source>
</evidence>
<dbReference type="Proteomes" id="UP000298285">
    <property type="component" value="Unassembled WGS sequence"/>
</dbReference>
<organism evidence="1 2">
    <name type="scientific">Dysgonomonas mossii</name>
    <dbReference type="NCBI Taxonomy" id="163665"/>
    <lineage>
        <taxon>Bacteria</taxon>
        <taxon>Pseudomonadati</taxon>
        <taxon>Bacteroidota</taxon>
        <taxon>Bacteroidia</taxon>
        <taxon>Bacteroidales</taxon>
        <taxon>Dysgonomonadaceae</taxon>
        <taxon>Dysgonomonas</taxon>
    </lineage>
</organism>
<proteinExistence type="predicted"/>
<dbReference type="EMBL" id="SPPK01000002">
    <property type="protein sequence ID" value="TFU90177.1"/>
    <property type="molecule type" value="Genomic_DNA"/>
</dbReference>
<gene>
    <name evidence="1" type="ORF">E4T88_09220</name>
</gene>
<accession>A0A4Y9INP3</accession>